<dbReference type="STRING" id="1618356.UU93_C0007G0005"/>
<dbReference type="AlphaFoldDB" id="A0A0G0Y6M1"/>
<protein>
    <submittedName>
        <fullName evidence="1">Uncharacterized protein</fullName>
    </submittedName>
</protein>
<evidence type="ECO:0000313" key="1">
    <source>
        <dbReference type="EMBL" id="KKS32400.1"/>
    </source>
</evidence>
<proteinExistence type="predicted"/>
<organism evidence="1 2">
    <name type="scientific">Candidatus Amesbacteria bacterium GW2011_GWA2_42_12</name>
    <dbReference type="NCBI Taxonomy" id="1618356"/>
    <lineage>
        <taxon>Bacteria</taxon>
        <taxon>Candidatus Amesiibacteriota</taxon>
    </lineage>
</organism>
<reference evidence="1 2" key="1">
    <citation type="journal article" date="2015" name="Nature">
        <title>rRNA introns, odd ribosomes, and small enigmatic genomes across a large radiation of phyla.</title>
        <authorList>
            <person name="Brown C.T."/>
            <person name="Hug L.A."/>
            <person name="Thomas B.C."/>
            <person name="Sharon I."/>
            <person name="Castelle C.J."/>
            <person name="Singh A."/>
            <person name="Wilkins M.J."/>
            <person name="Williams K.H."/>
            <person name="Banfield J.F."/>
        </authorList>
    </citation>
    <scope>NUCLEOTIDE SEQUENCE [LARGE SCALE GENOMIC DNA]</scope>
</reference>
<evidence type="ECO:0000313" key="2">
    <source>
        <dbReference type="Proteomes" id="UP000034160"/>
    </source>
</evidence>
<dbReference type="EMBL" id="LCCN01000007">
    <property type="protein sequence ID" value="KKS32400.1"/>
    <property type="molecule type" value="Genomic_DNA"/>
</dbReference>
<name>A0A0G0Y6M1_9BACT</name>
<comment type="caution">
    <text evidence="1">The sequence shown here is derived from an EMBL/GenBank/DDBJ whole genome shotgun (WGS) entry which is preliminary data.</text>
</comment>
<gene>
    <name evidence="1" type="ORF">UU93_C0007G0005</name>
</gene>
<sequence>MNQDLANLSMDLRRAAYFFQQNDIVLAQKFVDRSQKYNLPENIRNLISKIKSDNNQKSSEMAMTASLIL</sequence>
<accession>A0A0G0Y6M1</accession>
<dbReference type="Proteomes" id="UP000034160">
    <property type="component" value="Unassembled WGS sequence"/>
</dbReference>